<organism evidence="21 22">
    <name type="scientific">Sarcina ventriculi</name>
    <name type="common">Clostridium ventriculi</name>
    <dbReference type="NCBI Taxonomy" id="1267"/>
    <lineage>
        <taxon>Bacteria</taxon>
        <taxon>Bacillati</taxon>
        <taxon>Bacillota</taxon>
        <taxon>Clostridia</taxon>
        <taxon>Eubacteriales</taxon>
        <taxon>Clostridiaceae</taxon>
        <taxon>Sarcina</taxon>
    </lineage>
</organism>
<evidence type="ECO:0000256" key="13">
    <source>
        <dbReference type="ARBA" id="ARBA00023027"/>
    </source>
</evidence>
<evidence type="ECO:0000256" key="5">
    <source>
        <dbReference type="ARBA" id="ARBA00005412"/>
    </source>
</evidence>
<keyword evidence="18" id="KW-1133">Transmembrane helix</keyword>
<evidence type="ECO:0000256" key="9">
    <source>
        <dbReference type="ARBA" id="ARBA00022605"/>
    </source>
</evidence>
<dbReference type="Gene3D" id="3.40.50.1970">
    <property type="match status" value="1"/>
</dbReference>
<evidence type="ECO:0000256" key="8">
    <source>
        <dbReference type="ARBA" id="ARBA00022490"/>
    </source>
</evidence>
<feature type="binding site" evidence="17">
    <location>
        <begin position="106"/>
        <end position="110"/>
    </location>
    <ligand>
        <name>NAD(+)</name>
        <dbReference type="ChEBI" id="CHEBI:57540"/>
    </ligand>
</feature>
<dbReference type="InterPro" id="IPR016037">
    <property type="entry name" value="DHQ_synth_AroB"/>
</dbReference>
<evidence type="ECO:0000256" key="7">
    <source>
        <dbReference type="ARBA" id="ARBA00017684"/>
    </source>
</evidence>
<comment type="subcellular location">
    <subcellularLocation>
        <location evidence="3 17">Cytoplasm</location>
    </subcellularLocation>
</comment>
<feature type="binding site" evidence="17">
    <location>
        <position position="152"/>
    </location>
    <ligand>
        <name>NAD(+)</name>
        <dbReference type="ChEBI" id="CHEBI:57540"/>
    </ligand>
</feature>
<keyword evidence="10 17" id="KW-0479">Metal-binding</keyword>
<evidence type="ECO:0000256" key="12">
    <source>
        <dbReference type="ARBA" id="ARBA00022833"/>
    </source>
</evidence>
<comment type="caution">
    <text evidence="21">The sequence shown here is derived from an EMBL/GenBank/DDBJ whole genome shotgun (WGS) entry which is preliminary data.</text>
</comment>
<dbReference type="Gene3D" id="1.20.1090.10">
    <property type="entry name" value="Dehydroquinate synthase-like - alpha domain"/>
    <property type="match status" value="1"/>
</dbReference>
<gene>
    <name evidence="17 21" type="primary">aroB</name>
    <name evidence="21" type="ORF">ERS852473_01047</name>
</gene>
<dbReference type="InterPro" id="IPR030963">
    <property type="entry name" value="DHQ_synth_fam"/>
</dbReference>
<dbReference type="SUPFAM" id="SSF56796">
    <property type="entry name" value="Dehydroquinate synthase-like"/>
    <property type="match status" value="1"/>
</dbReference>
<feature type="domain" description="3-dehydroquinate synthase C-terminal" evidence="20">
    <location>
        <begin position="182"/>
        <end position="324"/>
    </location>
</feature>
<evidence type="ECO:0000256" key="16">
    <source>
        <dbReference type="ARBA" id="ARBA00023285"/>
    </source>
</evidence>
<keyword evidence="16 17" id="KW-0170">Cobalt</keyword>
<comment type="similarity">
    <text evidence="5 17">Belongs to the sugar phosphate cyclases superfamily. Dehydroquinate synthase family.</text>
</comment>
<dbReference type="HAMAP" id="MF_00110">
    <property type="entry name" value="DHQ_synthase"/>
    <property type="match status" value="1"/>
</dbReference>
<evidence type="ECO:0000313" key="22">
    <source>
        <dbReference type="Proteomes" id="UP000095488"/>
    </source>
</evidence>
<sequence>MKKLKVNLKDRSYNILIDKNLKKDFGKLIKEVFNGKKICVITDDNLNSLYGDFLSDVLKNEGFLVNIVSITPGEKSKNFNTVIPIYDKLLDFNLTRSDLIVAFGGGVVGDLAGFIAATFLRGVKFIQIPTSLLAQVDSSVGGKVGIDIDRGKNLVGAFYQPSLVLIDTKMLETLPEKFLNDGMGEVIKYGCIKDKSLFEKLSIFRDKIEFLENIDEIIYTCCDIKRQVVENDEKDTGERMILNFGHTLGHSIEVNYGFERYTHGEGVGIGMYLITKISESLALTKPKTAEKIKNLLIKYNLPFETCKRVNNEEIKRSILSDKKNLEGNLNVILLKDIGESFIYKTDISFFNGLEC</sequence>
<keyword evidence="18" id="KW-0812">Transmembrane</keyword>
<feature type="binding site" evidence="17">
    <location>
        <begin position="130"/>
        <end position="131"/>
    </location>
    <ligand>
        <name>NAD(+)</name>
        <dbReference type="ChEBI" id="CHEBI:57540"/>
    </ligand>
</feature>
<comment type="caution">
    <text evidence="17">Lacks conserved residue(s) required for the propagation of feature annotation.</text>
</comment>
<dbReference type="NCBIfam" id="TIGR01357">
    <property type="entry name" value="aroB"/>
    <property type="match status" value="1"/>
</dbReference>
<dbReference type="Pfam" id="PF01761">
    <property type="entry name" value="DHQ_synthase"/>
    <property type="match status" value="1"/>
</dbReference>
<dbReference type="InterPro" id="IPR056179">
    <property type="entry name" value="DHQS_C"/>
</dbReference>
<dbReference type="Proteomes" id="UP000095488">
    <property type="component" value="Unassembled WGS sequence"/>
</dbReference>
<keyword evidence="11 17" id="KW-0547">Nucleotide-binding</keyword>
<protein>
    <recommendedName>
        <fullName evidence="7 17">3-dehydroquinate synthase</fullName>
        <shortName evidence="17">DHQS</shortName>
        <ecNumber evidence="6 17">4.2.3.4</ecNumber>
    </recommendedName>
</protein>
<dbReference type="PIRSF" id="PIRSF001455">
    <property type="entry name" value="DHQ_synth"/>
    <property type="match status" value="1"/>
</dbReference>
<keyword evidence="12 17" id="KW-0862">Zinc</keyword>
<accession>A0ABM9UPQ6</accession>
<evidence type="ECO:0000256" key="4">
    <source>
        <dbReference type="ARBA" id="ARBA00004661"/>
    </source>
</evidence>
<evidence type="ECO:0000256" key="11">
    <source>
        <dbReference type="ARBA" id="ARBA00022741"/>
    </source>
</evidence>
<comment type="pathway">
    <text evidence="4 17">Metabolic intermediate biosynthesis; chorismate biosynthesis; chorismate from D-erythrose 4-phosphate and phosphoenolpyruvate: step 2/7.</text>
</comment>
<keyword evidence="15 17" id="KW-0456">Lyase</keyword>
<keyword evidence="9 17" id="KW-0028">Amino-acid biosynthesis</keyword>
<evidence type="ECO:0000259" key="19">
    <source>
        <dbReference type="Pfam" id="PF01761"/>
    </source>
</evidence>
<dbReference type="Pfam" id="PF24621">
    <property type="entry name" value="DHQS_C"/>
    <property type="match status" value="1"/>
</dbReference>
<evidence type="ECO:0000256" key="15">
    <source>
        <dbReference type="ARBA" id="ARBA00023239"/>
    </source>
</evidence>
<comment type="cofactor">
    <cofactor evidence="2 17">
        <name>NAD(+)</name>
        <dbReference type="ChEBI" id="CHEBI:57540"/>
    </cofactor>
</comment>
<evidence type="ECO:0000256" key="17">
    <source>
        <dbReference type="HAMAP-Rule" id="MF_00110"/>
    </source>
</evidence>
<proteinExistence type="inferred from homology"/>
<feature type="transmembrane region" description="Helical" evidence="18">
    <location>
        <begin position="99"/>
        <end position="120"/>
    </location>
</feature>
<dbReference type="RefSeq" id="WP_055258335.1">
    <property type="nucleotide sequence ID" value="NZ_CABIXL010000003.1"/>
</dbReference>
<comment type="cofactor">
    <cofactor evidence="17">
        <name>Co(2+)</name>
        <dbReference type="ChEBI" id="CHEBI:48828"/>
    </cofactor>
    <cofactor evidence="17">
        <name>Zn(2+)</name>
        <dbReference type="ChEBI" id="CHEBI:29105"/>
    </cofactor>
    <text evidence="17">Binds 1 divalent metal cation per subunit. Can use either Co(2+) or Zn(2+).</text>
</comment>
<evidence type="ECO:0000256" key="3">
    <source>
        <dbReference type="ARBA" id="ARBA00004496"/>
    </source>
</evidence>
<keyword evidence="8 17" id="KW-0963">Cytoplasm</keyword>
<name>A0ABM9UPQ6_SARVE</name>
<evidence type="ECO:0000256" key="18">
    <source>
        <dbReference type="SAM" id="Phobius"/>
    </source>
</evidence>
<feature type="binding site" evidence="17">
    <location>
        <position position="143"/>
    </location>
    <ligand>
        <name>NAD(+)</name>
        <dbReference type="ChEBI" id="CHEBI:57540"/>
    </ligand>
</feature>
<evidence type="ECO:0000313" key="21">
    <source>
        <dbReference type="EMBL" id="CUN77064.1"/>
    </source>
</evidence>
<comment type="function">
    <text evidence="17">Catalyzes the conversion of 3-deoxy-D-arabino-heptulosonate 7-phosphate (DAHP) to dehydroquinate (DHQ).</text>
</comment>
<reference evidence="21 22" key="1">
    <citation type="submission" date="2015-09" db="EMBL/GenBank/DDBJ databases">
        <authorList>
            <consortium name="Pathogen Informatics"/>
        </authorList>
    </citation>
    <scope>NUCLEOTIDE SEQUENCE [LARGE SCALE GENOMIC DNA]</scope>
    <source>
        <strain evidence="21 22">2789STDY5834858</strain>
    </source>
</reference>
<keyword evidence="13 17" id="KW-0520">NAD</keyword>
<feature type="domain" description="3-dehydroquinate synthase N-terminal" evidence="19">
    <location>
        <begin position="68"/>
        <end position="178"/>
    </location>
</feature>
<evidence type="ECO:0000256" key="1">
    <source>
        <dbReference type="ARBA" id="ARBA00001393"/>
    </source>
</evidence>
<keyword evidence="14 17" id="KW-0057">Aromatic amino acid biosynthesis</keyword>
<evidence type="ECO:0000256" key="14">
    <source>
        <dbReference type="ARBA" id="ARBA00023141"/>
    </source>
</evidence>
<evidence type="ECO:0000259" key="20">
    <source>
        <dbReference type="Pfam" id="PF24621"/>
    </source>
</evidence>
<dbReference type="InterPro" id="IPR050071">
    <property type="entry name" value="Dehydroquinate_synthase"/>
</dbReference>
<evidence type="ECO:0000256" key="2">
    <source>
        <dbReference type="ARBA" id="ARBA00001911"/>
    </source>
</evidence>
<evidence type="ECO:0000256" key="10">
    <source>
        <dbReference type="ARBA" id="ARBA00022723"/>
    </source>
</evidence>
<comment type="catalytic activity">
    <reaction evidence="1 17">
        <text>7-phospho-2-dehydro-3-deoxy-D-arabino-heptonate = 3-dehydroquinate + phosphate</text>
        <dbReference type="Rhea" id="RHEA:21968"/>
        <dbReference type="ChEBI" id="CHEBI:32364"/>
        <dbReference type="ChEBI" id="CHEBI:43474"/>
        <dbReference type="ChEBI" id="CHEBI:58394"/>
        <dbReference type="EC" id="4.2.3.4"/>
    </reaction>
</comment>
<evidence type="ECO:0000256" key="6">
    <source>
        <dbReference type="ARBA" id="ARBA00013031"/>
    </source>
</evidence>
<dbReference type="EC" id="4.2.3.4" evidence="6 17"/>
<dbReference type="GO" id="GO:0003856">
    <property type="term" value="F:3-dehydroquinate synthase activity"/>
    <property type="evidence" value="ECO:0007669"/>
    <property type="project" value="UniProtKB-EC"/>
</dbReference>
<feature type="binding site" evidence="17">
    <location>
        <position position="263"/>
    </location>
    <ligand>
        <name>Zn(2+)</name>
        <dbReference type="ChEBI" id="CHEBI:29105"/>
    </ligand>
</feature>
<feature type="binding site" evidence="17">
    <location>
        <position position="185"/>
    </location>
    <ligand>
        <name>Zn(2+)</name>
        <dbReference type="ChEBI" id="CHEBI:29105"/>
    </ligand>
</feature>
<keyword evidence="18" id="KW-0472">Membrane</keyword>
<dbReference type="CDD" id="cd08195">
    <property type="entry name" value="DHQS"/>
    <property type="match status" value="1"/>
</dbReference>
<dbReference type="PANTHER" id="PTHR43622:SF7">
    <property type="entry name" value="3-DEHYDROQUINATE SYNTHASE, CHLOROPLASTIC"/>
    <property type="match status" value="1"/>
</dbReference>
<dbReference type="PANTHER" id="PTHR43622">
    <property type="entry name" value="3-DEHYDROQUINATE SYNTHASE"/>
    <property type="match status" value="1"/>
</dbReference>
<feature type="binding site" evidence="17">
    <location>
        <position position="246"/>
    </location>
    <ligand>
        <name>Zn(2+)</name>
        <dbReference type="ChEBI" id="CHEBI:29105"/>
    </ligand>
</feature>
<dbReference type="InterPro" id="IPR030960">
    <property type="entry name" value="DHQS/DOIS_N"/>
</dbReference>
<dbReference type="EMBL" id="CYZR01000003">
    <property type="protein sequence ID" value="CUN77064.1"/>
    <property type="molecule type" value="Genomic_DNA"/>
</dbReference>
<keyword evidence="22" id="KW-1185">Reference proteome</keyword>